<feature type="compositionally biased region" description="Basic and acidic residues" evidence="1">
    <location>
        <begin position="87"/>
        <end position="101"/>
    </location>
</feature>
<organism evidence="2 3">
    <name type="scientific">Brevibacterium sediminis</name>
    <dbReference type="NCBI Taxonomy" id="1857024"/>
    <lineage>
        <taxon>Bacteria</taxon>
        <taxon>Bacillati</taxon>
        <taxon>Actinomycetota</taxon>
        <taxon>Actinomycetes</taxon>
        <taxon>Micrococcales</taxon>
        <taxon>Brevibacteriaceae</taxon>
        <taxon>Brevibacterium</taxon>
    </lineage>
</organism>
<dbReference type="EMBL" id="VDMQ01000003">
    <property type="protein sequence ID" value="TNM55993.1"/>
    <property type="molecule type" value="Genomic_DNA"/>
</dbReference>
<dbReference type="AlphaFoldDB" id="A0A5C4X534"/>
<feature type="compositionally biased region" description="Gly residues" evidence="1">
    <location>
        <begin position="53"/>
        <end position="86"/>
    </location>
</feature>
<evidence type="ECO:0000256" key="1">
    <source>
        <dbReference type="SAM" id="MobiDB-lite"/>
    </source>
</evidence>
<dbReference type="Proteomes" id="UP000314223">
    <property type="component" value="Unassembled WGS sequence"/>
</dbReference>
<name>A0A5C4X534_9MICO</name>
<comment type="caution">
    <text evidence="2">The sequence shown here is derived from an EMBL/GenBank/DDBJ whole genome shotgun (WGS) entry which is preliminary data.</text>
</comment>
<feature type="region of interest" description="Disordered" evidence="1">
    <location>
        <begin position="209"/>
        <end position="244"/>
    </location>
</feature>
<dbReference type="RefSeq" id="WP_139468126.1">
    <property type="nucleotide sequence ID" value="NZ_VDMQ01000003.1"/>
</dbReference>
<reference evidence="2 3" key="1">
    <citation type="submission" date="2019-06" db="EMBL/GenBank/DDBJ databases">
        <authorList>
            <person name="Mardanova A.M."/>
            <person name="Pudova D.S."/>
            <person name="Shagimardanova E.I."/>
            <person name="Gogoleva N.E."/>
            <person name="Lutfullin M.T."/>
            <person name="Hadieva G.F."/>
            <person name="Sharipova M.R."/>
        </authorList>
    </citation>
    <scope>NUCLEOTIDE SEQUENCE [LARGE SCALE GENOMIC DNA]</scope>
    <source>
        <strain evidence="2 3">MG-1</strain>
    </source>
</reference>
<evidence type="ECO:0000313" key="2">
    <source>
        <dbReference type="EMBL" id="TNM55993.1"/>
    </source>
</evidence>
<protein>
    <recommendedName>
        <fullName evidence="4">Ketopantoate reductase N-terminal domain-containing protein</fullName>
    </recommendedName>
</protein>
<proteinExistence type="predicted"/>
<sequence>MRVLFQGAGAIGIAGSALFTDGHEVAVVSRTAGPNGRAAFPWRVSTFDPTDPGGVGGGHGSCRQGGGRAGGNNRGATGGETGGGTGRENERENERETEGAEGRQASAGSGWSVTRVAATRRVTISDWAAAAADGSWDLIVLTTRPDDLDAEVVSAIRDISPAFIATTSQVEGDLDRARAVFPGTQAVIFGPAFLSERLDPGAPAEVVRAEGSRAGDADGGVRTEGNRTEAADGGVLTTGGLDGEVGRKAEPGHEVRFWAPAGAPRFFVAGPSTAVRSLVSRLGRLVLPVPMEAVLLPPRVFIPFVAELSVRDGSWAALKSHLDRPVKAASEAVRTRLGAQVPVFGSAAHFVLEAVERIVPIDVTSYAGRHFNRHVGQTRDMLAGWAETADSAHALRELVAALDALDD</sequence>
<accession>A0A5C4X534</accession>
<gene>
    <name evidence="2" type="ORF">FHQ09_07170</name>
</gene>
<feature type="region of interest" description="Disordered" evidence="1">
    <location>
        <begin position="34"/>
        <end position="111"/>
    </location>
</feature>
<evidence type="ECO:0000313" key="3">
    <source>
        <dbReference type="Proteomes" id="UP000314223"/>
    </source>
</evidence>
<evidence type="ECO:0008006" key="4">
    <source>
        <dbReference type="Google" id="ProtNLM"/>
    </source>
</evidence>
<feature type="compositionally biased region" description="Basic and acidic residues" evidence="1">
    <location>
        <begin position="209"/>
        <end position="230"/>
    </location>
</feature>